<reference evidence="3 4" key="1">
    <citation type="submission" date="2020-08" db="EMBL/GenBank/DDBJ databases">
        <title>Sequencing the genomes of 1000 actinobacteria strains.</title>
        <authorList>
            <person name="Klenk H.-P."/>
        </authorList>
    </citation>
    <scope>NUCLEOTIDE SEQUENCE [LARGE SCALE GENOMIC DNA]</scope>
    <source>
        <strain evidence="3 4">DSM 43851</strain>
    </source>
</reference>
<dbReference type="CDD" id="cd13530">
    <property type="entry name" value="PBP2_peptides_like"/>
    <property type="match status" value="1"/>
</dbReference>
<organism evidence="3 4">
    <name type="scientific">Kutzneria kofuensis</name>
    <dbReference type="NCBI Taxonomy" id="103725"/>
    <lineage>
        <taxon>Bacteria</taxon>
        <taxon>Bacillati</taxon>
        <taxon>Actinomycetota</taxon>
        <taxon>Actinomycetes</taxon>
        <taxon>Pseudonocardiales</taxon>
        <taxon>Pseudonocardiaceae</taxon>
        <taxon>Kutzneria</taxon>
    </lineage>
</organism>
<proteinExistence type="predicted"/>
<sequence>MSIRTAVAVTAGALVLSGCGSSTSDDAYGLPDPGVIHAATDSSQPPFAYGDSSGKPIGFVIDVTDEVAKRLHLTVDYKATSVASSLAGLTTHQYDLAASGLGVTAERQKTVSFTKPLFWSTTAVLTTTRSTLSDLTAFGGRKVGVVTGTAQVAFVPAKMPGASPVNFPNSNVAISQLLNGSIDAFVVGGPDAEHFLKQYPALRLAASAPVDHPTSMAVAKDHAALLDAVDKQIAAMVADGTYARLYRKYFTTAPLPQLVSAWPDLGRQFSEAAK</sequence>
<dbReference type="SMART" id="SM00062">
    <property type="entry name" value="PBPb"/>
    <property type="match status" value="1"/>
</dbReference>
<keyword evidence="4" id="KW-1185">Reference proteome</keyword>
<evidence type="ECO:0000313" key="4">
    <source>
        <dbReference type="Proteomes" id="UP000585638"/>
    </source>
</evidence>
<dbReference type="PANTHER" id="PTHR35936">
    <property type="entry name" value="MEMBRANE-BOUND LYTIC MUREIN TRANSGLYCOSYLASE F"/>
    <property type="match status" value="1"/>
</dbReference>
<dbReference type="EMBL" id="JACHIR010000001">
    <property type="protein sequence ID" value="MBB5889965.1"/>
    <property type="molecule type" value="Genomic_DNA"/>
</dbReference>
<dbReference type="SUPFAM" id="SSF53850">
    <property type="entry name" value="Periplasmic binding protein-like II"/>
    <property type="match status" value="1"/>
</dbReference>
<name>A0A7W9KCA3_9PSEU</name>
<dbReference type="AlphaFoldDB" id="A0A7W9KCA3"/>
<gene>
    <name evidence="3" type="ORF">BJ998_001161</name>
</gene>
<dbReference type="Proteomes" id="UP000585638">
    <property type="component" value="Unassembled WGS sequence"/>
</dbReference>
<evidence type="ECO:0000259" key="2">
    <source>
        <dbReference type="SMART" id="SM00062"/>
    </source>
</evidence>
<dbReference type="PROSITE" id="PS51257">
    <property type="entry name" value="PROKAR_LIPOPROTEIN"/>
    <property type="match status" value="1"/>
</dbReference>
<dbReference type="Gene3D" id="3.40.190.10">
    <property type="entry name" value="Periplasmic binding protein-like II"/>
    <property type="match status" value="2"/>
</dbReference>
<keyword evidence="1" id="KW-0732">Signal</keyword>
<evidence type="ECO:0000313" key="3">
    <source>
        <dbReference type="EMBL" id="MBB5889965.1"/>
    </source>
</evidence>
<evidence type="ECO:0000256" key="1">
    <source>
        <dbReference type="ARBA" id="ARBA00022729"/>
    </source>
</evidence>
<dbReference type="Pfam" id="PF00497">
    <property type="entry name" value="SBP_bac_3"/>
    <property type="match status" value="1"/>
</dbReference>
<dbReference type="InterPro" id="IPR001638">
    <property type="entry name" value="Solute-binding_3/MltF_N"/>
</dbReference>
<protein>
    <submittedName>
        <fullName evidence="3">Polar amino acid transport system substrate-binding protein</fullName>
    </submittedName>
</protein>
<feature type="domain" description="Solute-binding protein family 3/N-terminal" evidence="2">
    <location>
        <begin position="35"/>
        <end position="253"/>
    </location>
</feature>
<dbReference type="PANTHER" id="PTHR35936:SF17">
    <property type="entry name" value="ARGININE-BINDING EXTRACELLULAR PROTEIN ARTP"/>
    <property type="match status" value="1"/>
</dbReference>
<dbReference type="RefSeq" id="WP_184859153.1">
    <property type="nucleotide sequence ID" value="NZ_BAAAWY010000008.1"/>
</dbReference>
<accession>A0A7W9KCA3</accession>
<comment type="caution">
    <text evidence="3">The sequence shown here is derived from an EMBL/GenBank/DDBJ whole genome shotgun (WGS) entry which is preliminary data.</text>
</comment>